<proteinExistence type="predicted"/>
<reference evidence="1" key="1">
    <citation type="submission" date="2020-02" db="EMBL/GenBank/DDBJ databases">
        <authorList>
            <person name="Meier V. D."/>
        </authorList>
    </citation>
    <scope>NUCLEOTIDE SEQUENCE</scope>
    <source>
        <strain evidence="1">AVDCRST_MAG41</strain>
    </source>
</reference>
<evidence type="ECO:0000313" key="1">
    <source>
        <dbReference type="EMBL" id="CAA9232066.1"/>
    </source>
</evidence>
<accession>A0A6J4HUC3</accession>
<gene>
    <name evidence="1" type="ORF">AVDCRST_MAG41-1041</name>
</gene>
<feature type="non-terminal residue" evidence="1">
    <location>
        <position position="102"/>
    </location>
</feature>
<name>A0A6J4HUC3_9ACTN</name>
<organism evidence="1">
    <name type="scientific">uncultured Mycobacteriales bacterium</name>
    <dbReference type="NCBI Taxonomy" id="581187"/>
    <lineage>
        <taxon>Bacteria</taxon>
        <taxon>Bacillati</taxon>
        <taxon>Actinomycetota</taxon>
        <taxon>Actinomycetes</taxon>
        <taxon>Mycobacteriales</taxon>
        <taxon>environmental samples</taxon>
    </lineage>
</organism>
<feature type="non-terminal residue" evidence="1">
    <location>
        <position position="1"/>
    </location>
</feature>
<protein>
    <submittedName>
        <fullName evidence="1">Uncharacterized protein</fullName>
    </submittedName>
</protein>
<dbReference type="AlphaFoldDB" id="A0A6J4HUC3"/>
<dbReference type="EMBL" id="CADCTP010000099">
    <property type="protein sequence ID" value="CAA9232066.1"/>
    <property type="molecule type" value="Genomic_DNA"/>
</dbReference>
<sequence>CCLRWWRSRGARSWCSRWRWGRCWCSWRRRCSTRSTGWTGSGTRCGRWRGRWRPSRCGWSGSSPVWARATSAWASCGRTCARRCAVTCGRSSTATAPDAAGP</sequence>